<dbReference type="OrthoDB" id="1257558at2"/>
<dbReference type="EMBL" id="FOCL01000002">
    <property type="protein sequence ID" value="SEM97726.1"/>
    <property type="molecule type" value="Genomic_DNA"/>
</dbReference>
<dbReference type="STRING" id="551995.SAMN05192574_10255"/>
<reference evidence="2" key="1">
    <citation type="submission" date="2016-10" db="EMBL/GenBank/DDBJ databases">
        <authorList>
            <person name="Varghese N."/>
            <person name="Submissions S."/>
        </authorList>
    </citation>
    <scope>NUCLEOTIDE SEQUENCE [LARGE SCALE GENOMIC DNA]</scope>
    <source>
        <strain evidence="2">Gh-48</strain>
    </source>
</reference>
<organism evidence="1 2">
    <name type="scientific">Mucilaginibacter gossypiicola</name>
    <dbReference type="NCBI Taxonomy" id="551995"/>
    <lineage>
        <taxon>Bacteria</taxon>
        <taxon>Pseudomonadati</taxon>
        <taxon>Bacteroidota</taxon>
        <taxon>Sphingobacteriia</taxon>
        <taxon>Sphingobacteriales</taxon>
        <taxon>Sphingobacteriaceae</taxon>
        <taxon>Mucilaginibacter</taxon>
    </lineage>
</organism>
<dbReference type="Proteomes" id="UP000198942">
    <property type="component" value="Unassembled WGS sequence"/>
</dbReference>
<evidence type="ECO:0000313" key="1">
    <source>
        <dbReference type="EMBL" id="SEM97726.1"/>
    </source>
</evidence>
<accession>A0A1H8CRV8</accession>
<gene>
    <name evidence="1" type="ORF">SAMN05192574_10255</name>
</gene>
<keyword evidence="2" id="KW-1185">Reference proteome</keyword>
<protein>
    <submittedName>
        <fullName evidence="1">Uncharacterized protein</fullName>
    </submittedName>
</protein>
<sequence>MALILHGKSTCCFCNQVLNDDADYRGFPHFVGNSNDELFKYSDNAFHIDCLNAAPIGAKLIRYADEFIRFIAPGNRKCVVTGELITKQEDHIMIGYLTSDEASALHQFNFTHIHRNNLAKWQDQSKLLSLLLSLRDSENWQNHYPQQYLSMLIQSITL</sequence>
<dbReference type="AlphaFoldDB" id="A0A1H8CRV8"/>
<name>A0A1H8CRV8_9SPHI</name>
<dbReference type="RefSeq" id="WP_091208787.1">
    <property type="nucleotide sequence ID" value="NZ_FOCL01000002.1"/>
</dbReference>
<evidence type="ECO:0000313" key="2">
    <source>
        <dbReference type="Proteomes" id="UP000198942"/>
    </source>
</evidence>
<proteinExistence type="predicted"/>